<feature type="non-terminal residue" evidence="2">
    <location>
        <position position="1"/>
    </location>
</feature>
<feature type="compositionally biased region" description="Gly residues" evidence="1">
    <location>
        <begin position="259"/>
        <end position="274"/>
    </location>
</feature>
<name>A0A6J4VCJ5_9BACT</name>
<sequence length="303" mass="33075">AAPGRVGGQPRGARAAPVGDGAPGLRRPAVQYRARTVADGHAGASDRQRPRRAAGPRRPAPGDDPRGGGHLRRRLRRLSGVPRAAPAGSAPGAGRRRGALSPPRRTRGALCEDPPRSHLWPRLLHQRDHLGVRLRWPLPASLAGQARHDPLLREGPRPLPLRRRRRGPRAVHGAGAGHPRAARARQASQRRLVAHHRQPDRAREDRLPHPEAPRRAQADRRRLVTPGRRGARLLRGERDDRRGGAGARAAVPPRRRQPGGTGDDGPALRGGAGRGVRRLAAHRRPGRRPPGRRARRRPPPRRV</sequence>
<accession>A0A6J4VCJ5</accession>
<feature type="compositionally biased region" description="Basic and acidic residues" evidence="1">
    <location>
        <begin position="197"/>
        <end position="222"/>
    </location>
</feature>
<reference evidence="2" key="1">
    <citation type="submission" date="2020-02" db="EMBL/GenBank/DDBJ databases">
        <authorList>
            <person name="Meier V. D."/>
        </authorList>
    </citation>
    <scope>NUCLEOTIDE SEQUENCE</scope>
    <source>
        <strain evidence="2">AVDCRST_MAG49</strain>
    </source>
</reference>
<feature type="compositionally biased region" description="Low complexity" evidence="1">
    <location>
        <begin position="78"/>
        <end position="103"/>
    </location>
</feature>
<proteinExistence type="predicted"/>
<feature type="compositionally biased region" description="Basic residues" evidence="1">
    <location>
        <begin position="160"/>
        <end position="169"/>
    </location>
</feature>
<feature type="region of interest" description="Disordered" evidence="1">
    <location>
        <begin position="147"/>
        <end position="303"/>
    </location>
</feature>
<dbReference type="GO" id="GO:0008168">
    <property type="term" value="F:methyltransferase activity"/>
    <property type="evidence" value="ECO:0007669"/>
    <property type="project" value="UniProtKB-KW"/>
</dbReference>
<dbReference type="EMBL" id="CADCWG010000282">
    <property type="protein sequence ID" value="CAA9573687.1"/>
    <property type="molecule type" value="Genomic_DNA"/>
</dbReference>
<feature type="region of interest" description="Disordered" evidence="1">
    <location>
        <begin position="1"/>
        <end position="117"/>
    </location>
</feature>
<dbReference type="GO" id="GO:0032259">
    <property type="term" value="P:methylation"/>
    <property type="evidence" value="ECO:0007669"/>
    <property type="project" value="UniProtKB-KW"/>
</dbReference>
<protein>
    <submittedName>
        <fullName evidence="2">DNA modification methyltransferase</fullName>
    </submittedName>
</protein>
<gene>
    <name evidence="2" type="ORF">AVDCRST_MAG49-3910</name>
</gene>
<feature type="compositionally biased region" description="Low complexity" evidence="1">
    <location>
        <begin position="170"/>
        <end position="191"/>
    </location>
</feature>
<feature type="compositionally biased region" description="Basic and acidic residues" evidence="1">
    <location>
        <begin position="234"/>
        <end position="243"/>
    </location>
</feature>
<keyword evidence="2" id="KW-0489">Methyltransferase</keyword>
<evidence type="ECO:0000313" key="2">
    <source>
        <dbReference type="EMBL" id="CAA9573687.1"/>
    </source>
</evidence>
<dbReference type="AlphaFoldDB" id="A0A6J4VCJ5"/>
<evidence type="ECO:0000256" key="1">
    <source>
        <dbReference type="SAM" id="MobiDB-lite"/>
    </source>
</evidence>
<feature type="compositionally biased region" description="Basic residues" evidence="1">
    <location>
        <begin position="275"/>
        <end position="303"/>
    </location>
</feature>
<keyword evidence="2" id="KW-0808">Transferase</keyword>
<feature type="compositionally biased region" description="Basic and acidic residues" evidence="1">
    <location>
        <begin position="147"/>
        <end position="156"/>
    </location>
</feature>
<feature type="compositionally biased region" description="Gly residues" evidence="1">
    <location>
        <begin position="1"/>
        <end position="10"/>
    </location>
</feature>
<organism evidence="2">
    <name type="scientific">uncultured Thermomicrobiales bacterium</name>
    <dbReference type="NCBI Taxonomy" id="1645740"/>
    <lineage>
        <taxon>Bacteria</taxon>
        <taxon>Pseudomonadati</taxon>
        <taxon>Thermomicrobiota</taxon>
        <taxon>Thermomicrobia</taxon>
        <taxon>Thermomicrobiales</taxon>
        <taxon>environmental samples</taxon>
    </lineage>
</organism>
<feature type="non-terminal residue" evidence="2">
    <location>
        <position position="303"/>
    </location>
</feature>